<organism evidence="14 15">
    <name type="scientific">Lipingzhangella halophila</name>
    <dbReference type="NCBI Taxonomy" id="1783352"/>
    <lineage>
        <taxon>Bacteria</taxon>
        <taxon>Bacillati</taxon>
        <taxon>Actinomycetota</taxon>
        <taxon>Actinomycetes</taxon>
        <taxon>Streptosporangiales</taxon>
        <taxon>Nocardiopsidaceae</taxon>
        <taxon>Lipingzhangella</taxon>
    </lineage>
</organism>
<comment type="caution">
    <text evidence="14">The sequence shown here is derived from an EMBL/GenBank/DDBJ whole genome shotgun (WGS) entry which is preliminary data.</text>
</comment>
<comment type="cofactor">
    <cofactor evidence="12">
        <name>Mg(2+)</name>
        <dbReference type="ChEBI" id="CHEBI:18420"/>
    </cofactor>
</comment>
<evidence type="ECO:0000256" key="3">
    <source>
        <dbReference type="ARBA" id="ARBA00008621"/>
    </source>
</evidence>
<evidence type="ECO:0000313" key="15">
    <source>
        <dbReference type="Proteomes" id="UP000523007"/>
    </source>
</evidence>
<dbReference type="PANTHER" id="PTHR33254">
    <property type="entry name" value="4-HYDROXY-4-METHYL-2-OXOGLUTARATE ALDOLASE 3-RELATED"/>
    <property type="match status" value="1"/>
</dbReference>
<dbReference type="Pfam" id="PF03737">
    <property type="entry name" value="RraA-like"/>
    <property type="match status" value="1"/>
</dbReference>
<dbReference type="InterPro" id="IPR005493">
    <property type="entry name" value="RraA/RraA-like"/>
</dbReference>
<sequence length="243" mass="26362">MEDPAPLPVDTFALLRQASTATLATQLFQRGLRNVFLHGLRPLNPDACGFVAEAFTLRYIPAREDIDRIEVFQDYDHPQRRAIESVPEGQVLVMDCRGQGRAASAGEILVARLMRRGAAGIVTDGSLRDSPDIARRPFPVFAAGVSAATNLVEHHAVDLQTPIGCAGVPIYPGDVLCADAEGVVCVPRYLAAEIAGPAAAQEQQERFILAKVEEGRPLRGTYPPDERTRAEYAEHVAASEHRS</sequence>
<comment type="function">
    <text evidence="8">Catalyzes the aldol cleavage of 4-hydroxy-4-methyl-2-oxoglutarate (HMG) into 2 molecules of pyruvate. Also contains a secondary oxaloacetate (OAA) decarboxylase activity due to the common pyruvate enolate transition state formed following C-C bond cleavage in the retro-aldol and decarboxylation reactions.</text>
</comment>
<evidence type="ECO:0000256" key="4">
    <source>
        <dbReference type="ARBA" id="ARBA00011233"/>
    </source>
</evidence>
<dbReference type="AlphaFoldDB" id="A0A7W7W1B2"/>
<dbReference type="GO" id="GO:0046872">
    <property type="term" value="F:metal ion binding"/>
    <property type="evidence" value="ECO:0007669"/>
    <property type="project" value="UniProtKB-KW"/>
</dbReference>
<keyword evidence="12" id="KW-0479">Metal-binding</keyword>
<keyword evidence="15" id="KW-1185">Reference proteome</keyword>
<feature type="binding site" evidence="12">
    <location>
        <position position="128"/>
    </location>
    <ligand>
        <name>substrate</name>
    </ligand>
</feature>
<dbReference type="InterPro" id="IPR036704">
    <property type="entry name" value="RraA/RraA-like_sf"/>
</dbReference>
<evidence type="ECO:0000313" key="14">
    <source>
        <dbReference type="EMBL" id="MBB4929520.1"/>
    </source>
</evidence>
<reference evidence="14 15" key="1">
    <citation type="submission" date="2020-08" db="EMBL/GenBank/DDBJ databases">
        <title>Sequencing the genomes of 1000 actinobacteria strains.</title>
        <authorList>
            <person name="Klenk H.-P."/>
        </authorList>
    </citation>
    <scope>NUCLEOTIDE SEQUENCE [LARGE SCALE GENOMIC DNA]</scope>
    <source>
        <strain evidence="14 15">DSM 102030</strain>
    </source>
</reference>
<evidence type="ECO:0000256" key="11">
    <source>
        <dbReference type="ARBA" id="ARBA00047973"/>
    </source>
</evidence>
<dbReference type="GO" id="GO:0047443">
    <property type="term" value="F:4-hydroxy-4-methyl-2-oxoglutarate aldolase activity"/>
    <property type="evidence" value="ECO:0007669"/>
    <property type="project" value="UniProtKB-EC"/>
</dbReference>
<protein>
    <recommendedName>
        <fullName evidence="7">Putative 4-hydroxy-4-methyl-2-oxoglutarate aldolase</fullName>
        <ecNumber evidence="6">4.1.1.112</ecNumber>
        <ecNumber evidence="5">4.1.3.17</ecNumber>
    </recommendedName>
    <alternativeName>
        <fullName evidence="10">Oxaloacetate decarboxylase</fullName>
    </alternativeName>
    <alternativeName>
        <fullName evidence="9">RraA-like protein</fullName>
    </alternativeName>
</protein>
<evidence type="ECO:0000256" key="2">
    <source>
        <dbReference type="ARBA" id="ARBA00001968"/>
    </source>
</evidence>
<dbReference type="CDD" id="cd16841">
    <property type="entry name" value="RraA_family"/>
    <property type="match status" value="1"/>
</dbReference>
<feature type="binding site" evidence="12">
    <location>
        <position position="129"/>
    </location>
    <ligand>
        <name>Mg(2+)</name>
        <dbReference type="ChEBI" id="CHEBI:18420"/>
    </ligand>
</feature>
<comment type="catalytic activity">
    <reaction evidence="11">
        <text>oxaloacetate + H(+) = pyruvate + CO2</text>
        <dbReference type="Rhea" id="RHEA:15641"/>
        <dbReference type="ChEBI" id="CHEBI:15361"/>
        <dbReference type="ChEBI" id="CHEBI:15378"/>
        <dbReference type="ChEBI" id="CHEBI:16452"/>
        <dbReference type="ChEBI" id="CHEBI:16526"/>
        <dbReference type="EC" id="4.1.1.112"/>
    </reaction>
</comment>
<evidence type="ECO:0000256" key="13">
    <source>
        <dbReference type="SAM" id="MobiDB-lite"/>
    </source>
</evidence>
<dbReference type="EMBL" id="JACHJT010000001">
    <property type="protein sequence ID" value="MBB4929520.1"/>
    <property type="molecule type" value="Genomic_DNA"/>
</dbReference>
<evidence type="ECO:0000256" key="7">
    <source>
        <dbReference type="ARBA" id="ARBA00016549"/>
    </source>
</evidence>
<comment type="cofactor">
    <cofactor evidence="2">
        <name>a divalent metal cation</name>
        <dbReference type="ChEBI" id="CHEBI:60240"/>
    </cofactor>
</comment>
<feature type="region of interest" description="Disordered" evidence="13">
    <location>
        <begin position="218"/>
        <end position="243"/>
    </location>
</feature>
<dbReference type="NCBIfam" id="NF006093">
    <property type="entry name" value="PRK08245.1"/>
    <property type="match status" value="1"/>
</dbReference>
<evidence type="ECO:0000256" key="10">
    <source>
        <dbReference type="ARBA" id="ARBA00032305"/>
    </source>
</evidence>
<dbReference type="PANTHER" id="PTHR33254:SF16">
    <property type="entry name" value="BLR3842 PROTEIN"/>
    <property type="match status" value="1"/>
</dbReference>
<dbReference type="Proteomes" id="UP000523007">
    <property type="component" value="Unassembled WGS sequence"/>
</dbReference>
<dbReference type="Gene3D" id="3.50.30.40">
    <property type="entry name" value="Ribonuclease E inhibitor RraA/RraA-like"/>
    <property type="match status" value="1"/>
</dbReference>
<evidence type="ECO:0000256" key="5">
    <source>
        <dbReference type="ARBA" id="ARBA00012213"/>
    </source>
</evidence>
<comment type="subunit">
    <text evidence="4">Homotrimer.</text>
</comment>
<feature type="binding site" evidence="12">
    <location>
        <begin position="106"/>
        <end position="109"/>
    </location>
    <ligand>
        <name>substrate</name>
    </ligand>
</feature>
<dbReference type="SUPFAM" id="SSF89562">
    <property type="entry name" value="RraA-like"/>
    <property type="match status" value="1"/>
</dbReference>
<evidence type="ECO:0000256" key="8">
    <source>
        <dbReference type="ARBA" id="ARBA00025046"/>
    </source>
</evidence>
<evidence type="ECO:0000256" key="1">
    <source>
        <dbReference type="ARBA" id="ARBA00001342"/>
    </source>
</evidence>
<dbReference type="EC" id="4.1.3.17" evidence="5"/>
<comment type="similarity">
    <text evidence="3">Belongs to the class II aldolase/RraA-like family.</text>
</comment>
<evidence type="ECO:0000256" key="12">
    <source>
        <dbReference type="PIRSR" id="PIRSR605493-1"/>
    </source>
</evidence>
<keyword evidence="12" id="KW-0460">Magnesium</keyword>
<dbReference type="RefSeq" id="WP_184574082.1">
    <property type="nucleotide sequence ID" value="NZ_JACHJT010000001.1"/>
</dbReference>
<evidence type="ECO:0000256" key="9">
    <source>
        <dbReference type="ARBA" id="ARBA00030169"/>
    </source>
</evidence>
<name>A0A7W7W1B2_9ACTN</name>
<gene>
    <name evidence="14" type="ORF">F4561_000340</name>
</gene>
<dbReference type="GO" id="GO:0008948">
    <property type="term" value="F:oxaloacetate decarboxylase activity"/>
    <property type="evidence" value="ECO:0007669"/>
    <property type="project" value="UniProtKB-EC"/>
</dbReference>
<feature type="compositionally biased region" description="Basic and acidic residues" evidence="13">
    <location>
        <begin position="224"/>
        <end position="243"/>
    </location>
</feature>
<proteinExistence type="inferred from homology"/>
<accession>A0A7W7W1B2</accession>
<dbReference type="EC" id="4.1.1.112" evidence="6"/>
<evidence type="ECO:0000256" key="6">
    <source>
        <dbReference type="ARBA" id="ARBA00012947"/>
    </source>
</evidence>
<comment type="catalytic activity">
    <reaction evidence="1">
        <text>4-hydroxy-4-methyl-2-oxoglutarate = 2 pyruvate</text>
        <dbReference type="Rhea" id="RHEA:22748"/>
        <dbReference type="ChEBI" id="CHEBI:15361"/>
        <dbReference type="ChEBI" id="CHEBI:58276"/>
        <dbReference type="EC" id="4.1.3.17"/>
    </reaction>
</comment>